<organism evidence="1 2">
    <name type="scientific">Stieleria varia</name>
    <dbReference type="NCBI Taxonomy" id="2528005"/>
    <lineage>
        <taxon>Bacteria</taxon>
        <taxon>Pseudomonadati</taxon>
        <taxon>Planctomycetota</taxon>
        <taxon>Planctomycetia</taxon>
        <taxon>Pirellulales</taxon>
        <taxon>Pirellulaceae</taxon>
        <taxon>Stieleria</taxon>
    </lineage>
</organism>
<evidence type="ECO:0000313" key="1">
    <source>
        <dbReference type="EMBL" id="TWU07767.1"/>
    </source>
</evidence>
<dbReference type="InterPro" id="IPR011006">
    <property type="entry name" value="CheY-like_superfamily"/>
</dbReference>
<keyword evidence="2" id="KW-1185">Reference proteome</keyword>
<sequence length="238" mass="26814">MRQQPESGYRRILIIDDNEAIHRDFDKIFAADDQCNDLSELDAELFGNQQSNGSKGKPTFALTHAMQGKEGFGIVQRAHQNGDSFGAAFVDMRMPPGWDGVETIEHLWRVDPHLQVVICTAFSDHSWEDITSRLGHTDRLLVLKKPFDEIEAVQLATSLCEKRRLLEESLQRIAGMQQRAGEQTQKLRAADANAEMLLDSISSILISVNEFGCVSRWNRVATQGDCTAIYRLKTTFSM</sequence>
<dbReference type="Proteomes" id="UP000320176">
    <property type="component" value="Unassembled WGS sequence"/>
</dbReference>
<dbReference type="RefSeq" id="WP_197454188.1">
    <property type="nucleotide sequence ID" value="NZ_CP151726.1"/>
</dbReference>
<dbReference type="Gene3D" id="3.40.50.2300">
    <property type="match status" value="1"/>
</dbReference>
<dbReference type="EMBL" id="SJPN01000001">
    <property type="protein sequence ID" value="TWU07767.1"/>
    <property type="molecule type" value="Genomic_DNA"/>
</dbReference>
<protein>
    <submittedName>
        <fullName evidence="1">Response regulator receiver domain protein</fullName>
    </submittedName>
</protein>
<proteinExistence type="predicted"/>
<dbReference type="AlphaFoldDB" id="A0A5C6B7I7"/>
<name>A0A5C6B7I7_9BACT</name>
<evidence type="ECO:0000313" key="2">
    <source>
        <dbReference type="Proteomes" id="UP000320176"/>
    </source>
</evidence>
<comment type="caution">
    <text evidence="1">The sequence shown here is derived from an EMBL/GenBank/DDBJ whole genome shotgun (WGS) entry which is preliminary data.</text>
</comment>
<dbReference type="SUPFAM" id="SSF52172">
    <property type="entry name" value="CheY-like"/>
    <property type="match status" value="1"/>
</dbReference>
<accession>A0A5C6B7I7</accession>
<gene>
    <name evidence="1" type="ORF">Pla52n_03410</name>
</gene>
<reference evidence="1 2" key="1">
    <citation type="submission" date="2019-02" db="EMBL/GenBank/DDBJ databases">
        <title>Deep-cultivation of Planctomycetes and their phenomic and genomic characterization uncovers novel biology.</title>
        <authorList>
            <person name="Wiegand S."/>
            <person name="Jogler M."/>
            <person name="Boedeker C."/>
            <person name="Pinto D."/>
            <person name="Vollmers J."/>
            <person name="Rivas-Marin E."/>
            <person name="Kohn T."/>
            <person name="Peeters S.H."/>
            <person name="Heuer A."/>
            <person name="Rast P."/>
            <person name="Oberbeckmann S."/>
            <person name="Bunk B."/>
            <person name="Jeske O."/>
            <person name="Meyerdierks A."/>
            <person name="Storesund J.E."/>
            <person name="Kallscheuer N."/>
            <person name="Luecker S."/>
            <person name="Lage O.M."/>
            <person name="Pohl T."/>
            <person name="Merkel B.J."/>
            <person name="Hornburger P."/>
            <person name="Mueller R.-W."/>
            <person name="Bruemmer F."/>
            <person name="Labrenz M."/>
            <person name="Spormann A.M."/>
            <person name="Op Den Camp H."/>
            <person name="Overmann J."/>
            <person name="Amann R."/>
            <person name="Jetten M.S.M."/>
            <person name="Mascher T."/>
            <person name="Medema M.H."/>
            <person name="Devos D.P."/>
            <person name="Kaster A.-K."/>
            <person name="Ovreas L."/>
            <person name="Rohde M."/>
            <person name="Galperin M.Y."/>
            <person name="Jogler C."/>
        </authorList>
    </citation>
    <scope>NUCLEOTIDE SEQUENCE [LARGE SCALE GENOMIC DNA]</scope>
    <source>
        <strain evidence="1 2">Pla52n</strain>
    </source>
</reference>